<proteinExistence type="predicted"/>
<dbReference type="Proteomes" id="UP000635387">
    <property type="component" value="Unassembled WGS sequence"/>
</dbReference>
<keyword evidence="3" id="KW-1185">Reference proteome</keyword>
<evidence type="ECO:0000256" key="1">
    <source>
        <dbReference type="SAM" id="MobiDB-lite"/>
    </source>
</evidence>
<reference evidence="3" key="1">
    <citation type="journal article" date="2019" name="Int. J. Syst. Evol. Microbiol.">
        <title>The Global Catalogue of Microorganisms (GCM) 10K type strain sequencing project: providing services to taxonomists for standard genome sequencing and annotation.</title>
        <authorList>
            <consortium name="The Broad Institute Genomics Platform"/>
            <consortium name="The Broad Institute Genome Sequencing Center for Infectious Disease"/>
            <person name="Wu L."/>
            <person name="Ma J."/>
        </authorList>
    </citation>
    <scope>NUCLEOTIDE SEQUENCE [LARGE SCALE GENOMIC DNA]</scope>
    <source>
        <strain evidence="3">CGMCC 4.7683</strain>
    </source>
</reference>
<feature type="region of interest" description="Disordered" evidence="1">
    <location>
        <begin position="1"/>
        <end position="21"/>
    </location>
</feature>
<gene>
    <name evidence="2" type="ORF">GCM10017790_84320</name>
</gene>
<evidence type="ECO:0000313" key="3">
    <source>
        <dbReference type="Proteomes" id="UP000635387"/>
    </source>
</evidence>
<dbReference type="EMBL" id="BNAY01000019">
    <property type="protein sequence ID" value="GHH38493.1"/>
    <property type="molecule type" value="Genomic_DNA"/>
</dbReference>
<protein>
    <submittedName>
        <fullName evidence="2">Uncharacterized protein</fullName>
    </submittedName>
</protein>
<organism evidence="2 3">
    <name type="scientific">Amycolatopsis oliviviridis</name>
    <dbReference type="NCBI Taxonomy" id="1471590"/>
    <lineage>
        <taxon>Bacteria</taxon>
        <taxon>Bacillati</taxon>
        <taxon>Actinomycetota</taxon>
        <taxon>Actinomycetes</taxon>
        <taxon>Pseudonocardiales</taxon>
        <taxon>Pseudonocardiaceae</taxon>
        <taxon>Amycolatopsis</taxon>
    </lineage>
</organism>
<feature type="compositionally biased region" description="Low complexity" evidence="1">
    <location>
        <begin position="1"/>
        <end position="16"/>
    </location>
</feature>
<accession>A0ABQ3MBD0</accession>
<comment type="caution">
    <text evidence="2">The sequence shown here is derived from an EMBL/GenBank/DDBJ whole genome shotgun (WGS) entry which is preliminary data.</text>
</comment>
<name>A0ABQ3MBD0_9PSEU</name>
<evidence type="ECO:0000313" key="2">
    <source>
        <dbReference type="EMBL" id="GHH38493.1"/>
    </source>
</evidence>
<sequence length="59" mass="5449">MTTAAISPAATAADSTEPGNGTIADFGGTRGLIKIGTCGAGGNVVAVADGGDACACFSS</sequence>